<dbReference type="AlphaFoldDB" id="A0A284RFK2"/>
<dbReference type="OMA" id="FDWRAAK"/>
<evidence type="ECO:0000313" key="2">
    <source>
        <dbReference type="Proteomes" id="UP000219338"/>
    </source>
</evidence>
<reference evidence="2" key="1">
    <citation type="journal article" date="2017" name="Nat. Ecol. Evol.">
        <title>Genome expansion and lineage-specific genetic innovations in the forest pathogenic fungi Armillaria.</title>
        <authorList>
            <person name="Sipos G."/>
            <person name="Prasanna A.N."/>
            <person name="Walter M.C."/>
            <person name="O'Connor E."/>
            <person name="Balint B."/>
            <person name="Krizsan K."/>
            <person name="Kiss B."/>
            <person name="Hess J."/>
            <person name="Varga T."/>
            <person name="Slot J."/>
            <person name="Riley R."/>
            <person name="Boka B."/>
            <person name="Rigling D."/>
            <person name="Barry K."/>
            <person name="Lee J."/>
            <person name="Mihaltcheva S."/>
            <person name="LaButti K."/>
            <person name="Lipzen A."/>
            <person name="Waldron R."/>
            <person name="Moloney N.M."/>
            <person name="Sperisen C."/>
            <person name="Kredics L."/>
            <person name="Vagvoelgyi C."/>
            <person name="Patrignani A."/>
            <person name="Fitzpatrick D."/>
            <person name="Nagy I."/>
            <person name="Doyle S."/>
            <person name="Anderson J.B."/>
            <person name="Grigoriev I.V."/>
            <person name="Gueldener U."/>
            <person name="Muensterkoetter M."/>
            <person name="Nagy L.G."/>
        </authorList>
    </citation>
    <scope>NUCLEOTIDE SEQUENCE [LARGE SCALE GENOMIC DNA]</scope>
    <source>
        <strain evidence="2">C18/9</strain>
    </source>
</reference>
<dbReference type="OrthoDB" id="4708870at2759"/>
<accession>A0A284RFK2</accession>
<protein>
    <submittedName>
        <fullName evidence="1">Uncharacterized protein</fullName>
    </submittedName>
</protein>
<keyword evidence="2" id="KW-1185">Reference proteome</keyword>
<dbReference type="Proteomes" id="UP000219338">
    <property type="component" value="Unassembled WGS sequence"/>
</dbReference>
<evidence type="ECO:0000313" key="1">
    <source>
        <dbReference type="EMBL" id="SJL07540.1"/>
    </source>
</evidence>
<gene>
    <name evidence="1" type="ORF">ARMOST_10890</name>
</gene>
<organism evidence="1 2">
    <name type="scientific">Armillaria ostoyae</name>
    <name type="common">Armillaria root rot fungus</name>
    <dbReference type="NCBI Taxonomy" id="47428"/>
    <lineage>
        <taxon>Eukaryota</taxon>
        <taxon>Fungi</taxon>
        <taxon>Dikarya</taxon>
        <taxon>Basidiomycota</taxon>
        <taxon>Agaricomycotina</taxon>
        <taxon>Agaricomycetes</taxon>
        <taxon>Agaricomycetidae</taxon>
        <taxon>Agaricales</taxon>
        <taxon>Marasmiineae</taxon>
        <taxon>Physalacriaceae</taxon>
        <taxon>Armillaria</taxon>
    </lineage>
</organism>
<dbReference type="STRING" id="47428.A0A284RFK2"/>
<dbReference type="EMBL" id="FUEG01000008">
    <property type="protein sequence ID" value="SJL07540.1"/>
    <property type="molecule type" value="Genomic_DNA"/>
</dbReference>
<name>A0A284RFK2_ARMOS</name>
<sequence length="355" mass="40058">MGGSAFATIGPFPRLSRALYTVLKARHTASLGTVYTQVCTPLEAPEKQDHGDIDFLVYSPEHLPSHDTVKELLGAAHVLPMPGPRTSNYAIPIPEDEFNTQMHVGWYQVDVHVCGSPEEFAGVRFFHSYGDMGMILGLVARHSGLHLGIHGLKYPHPPNPGIMLSTDFNAIADFIGCDMKRYDQGFTTKRALFEWIAKSRFFAPRMFGRSDTEGGKVKQERKMYWEFVAWARSQPDSNSSDESPADRQDRIREEALRHFDKHVVFNVQMDEITARSRLKAVFNGKIVAEWAEMGTHWRGVKMIMDRVREQCGGGDEYVMKMLDNEENGEEKLIQMVIQAREDLGLSKASDFTSGN</sequence>
<proteinExistence type="predicted"/>